<keyword evidence="3" id="KW-1185">Reference proteome</keyword>
<accession>A0A5B7EFV4</accession>
<evidence type="ECO:0000313" key="2">
    <source>
        <dbReference type="EMBL" id="MPC33062.1"/>
    </source>
</evidence>
<gene>
    <name evidence="2" type="ORF">E2C01_026400</name>
</gene>
<protein>
    <submittedName>
        <fullName evidence="2">Uncharacterized protein</fullName>
    </submittedName>
</protein>
<sequence>MVFVSRLAGPTGDNKTSSSGREAGLLGEAVNGAAFVALEAVLGANGADVQLARGKHQVFAIYRGDTQAEIRKWSIAR</sequence>
<comment type="caution">
    <text evidence="2">The sequence shown here is derived from an EMBL/GenBank/DDBJ whole genome shotgun (WGS) entry which is preliminary data.</text>
</comment>
<evidence type="ECO:0000313" key="3">
    <source>
        <dbReference type="Proteomes" id="UP000324222"/>
    </source>
</evidence>
<feature type="region of interest" description="Disordered" evidence="1">
    <location>
        <begin position="1"/>
        <end position="21"/>
    </location>
</feature>
<organism evidence="2 3">
    <name type="scientific">Portunus trituberculatus</name>
    <name type="common">Swimming crab</name>
    <name type="synonym">Neptunus trituberculatus</name>
    <dbReference type="NCBI Taxonomy" id="210409"/>
    <lineage>
        <taxon>Eukaryota</taxon>
        <taxon>Metazoa</taxon>
        <taxon>Ecdysozoa</taxon>
        <taxon>Arthropoda</taxon>
        <taxon>Crustacea</taxon>
        <taxon>Multicrustacea</taxon>
        <taxon>Malacostraca</taxon>
        <taxon>Eumalacostraca</taxon>
        <taxon>Eucarida</taxon>
        <taxon>Decapoda</taxon>
        <taxon>Pleocyemata</taxon>
        <taxon>Brachyura</taxon>
        <taxon>Eubrachyura</taxon>
        <taxon>Portunoidea</taxon>
        <taxon>Portunidae</taxon>
        <taxon>Portuninae</taxon>
        <taxon>Portunus</taxon>
    </lineage>
</organism>
<proteinExistence type="predicted"/>
<dbReference type="AlphaFoldDB" id="A0A5B7EFV4"/>
<dbReference type="Proteomes" id="UP000324222">
    <property type="component" value="Unassembled WGS sequence"/>
</dbReference>
<evidence type="ECO:0000256" key="1">
    <source>
        <dbReference type="SAM" id="MobiDB-lite"/>
    </source>
</evidence>
<name>A0A5B7EFV4_PORTR</name>
<dbReference type="EMBL" id="VSRR010002751">
    <property type="protein sequence ID" value="MPC33062.1"/>
    <property type="molecule type" value="Genomic_DNA"/>
</dbReference>
<reference evidence="2 3" key="1">
    <citation type="submission" date="2019-05" db="EMBL/GenBank/DDBJ databases">
        <title>Another draft genome of Portunus trituberculatus and its Hox gene families provides insights of decapod evolution.</title>
        <authorList>
            <person name="Jeong J.-H."/>
            <person name="Song I."/>
            <person name="Kim S."/>
            <person name="Choi T."/>
            <person name="Kim D."/>
            <person name="Ryu S."/>
            <person name="Kim W."/>
        </authorList>
    </citation>
    <scope>NUCLEOTIDE SEQUENCE [LARGE SCALE GENOMIC DNA]</scope>
    <source>
        <tissue evidence="2">Muscle</tissue>
    </source>
</reference>